<dbReference type="PIRSF" id="PIRSF006162">
    <property type="entry name" value="PgpA"/>
    <property type="match status" value="1"/>
</dbReference>
<dbReference type="SUPFAM" id="SSF101307">
    <property type="entry name" value="YutG-like"/>
    <property type="match status" value="1"/>
</dbReference>
<keyword evidence="1" id="KW-0472">Membrane</keyword>
<name>A0A2L1GLV7_9BACT</name>
<dbReference type="GO" id="GO:0008962">
    <property type="term" value="F:phosphatidylglycerophosphatase activity"/>
    <property type="evidence" value="ECO:0007669"/>
    <property type="project" value="InterPro"/>
</dbReference>
<dbReference type="EMBL" id="CP021255">
    <property type="protein sequence ID" value="AVD70659.1"/>
    <property type="molecule type" value="Genomic_DNA"/>
</dbReference>
<protein>
    <submittedName>
        <fullName evidence="3">Phosphatidylglycerophosphatase A</fullName>
    </submittedName>
</protein>
<dbReference type="OrthoDB" id="9804091at2"/>
<keyword evidence="1" id="KW-1133">Transmembrane helix</keyword>
<dbReference type="Pfam" id="PF04608">
    <property type="entry name" value="PgpA"/>
    <property type="match status" value="1"/>
</dbReference>
<dbReference type="PANTHER" id="PTHR36305:SF1">
    <property type="entry name" value="PHOSPHATIDYLGLYCEROPHOSPHATASE A"/>
    <property type="match status" value="1"/>
</dbReference>
<dbReference type="AlphaFoldDB" id="A0A2L1GLV7"/>
<dbReference type="InterPro" id="IPR007686">
    <property type="entry name" value="YutG/PgpA"/>
</dbReference>
<reference evidence="3" key="2">
    <citation type="journal article" date="2018" name="MBio">
        <title>Insights into the evolution of host association through the isolation and characterization of a novel human periodontal pathobiont, Desulfobulbus oralis.</title>
        <authorList>
            <person name="Cross K.L."/>
            <person name="Chirania P."/>
            <person name="Xiong W."/>
            <person name="Beall C.J."/>
            <person name="Elkins J.G."/>
            <person name="Giannone R.J."/>
            <person name="Griffen A.L."/>
            <person name="Guss A.M."/>
            <person name="Hettich R.L."/>
            <person name="Joshi S.S."/>
            <person name="Mokrzan E.M."/>
            <person name="Martin R.K."/>
            <person name="Zhulin I.B."/>
            <person name="Leys E.J."/>
            <person name="Podar M."/>
        </authorList>
    </citation>
    <scope>NUCLEOTIDE SEQUENCE [LARGE SCALE GENOMIC DNA]</scope>
    <source>
        <strain evidence="3">ORNL</strain>
    </source>
</reference>
<feature type="transmembrane region" description="Helical" evidence="1">
    <location>
        <begin position="128"/>
        <end position="152"/>
    </location>
</feature>
<gene>
    <name evidence="3" type="ORF">CAY53_03485</name>
</gene>
<evidence type="ECO:0000313" key="4">
    <source>
        <dbReference type="Proteomes" id="UP000239867"/>
    </source>
</evidence>
<dbReference type="PANTHER" id="PTHR36305">
    <property type="entry name" value="PHOSPHATIDYLGLYCEROPHOSPHATASE A"/>
    <property type="match status" value="1"/>
</dbReference>
<keyword evidence="1" id="KW-0812">Transmembrane</keyword>
<feature type="transmembrane region" description="Helical" evidence="1">
    <location>
        <begin position="86"/>
        <end position="108"/>
    </location>
</feature>
<dbReference type="KEGG" id="deo:CAY53_03485"/>
<dbReference type="UniPathway" id="UPA00084">
    <property type="reaction ID" value="UER00504"/>
</dbReference>
<keyword evidence="4" id="KW-1185">Reference proteome</keyword>
<organism evidence="3 4">
    <name type="scientific">Desulfobulbus oralis</name>
    <dbReference type="NCBI Taxonomy" id="1986146"/>
    <lineage>
        <taxon>Bacteria</taxon>
        <taxon>Pseudomonadati</taxon>
        <taxon>Thermodesulfobacteriota</taxon>
        <taxon>Desulfobulbia</taxon>
        <taxon>Desulfobulbales</taxon>
        <taxon>Desulfobulbaceae</taxon>
        <taxon>Desulfobulbus</taxon>
    </lineage>
</organism>
<feature type="transmembrane region" description="Helical" evidence="1">
    <location>
        <begin position="21"/>
        <end position="40"/>
    </location>
</feature>
<evidence type="ECO:0000259" key="2">
    <source>
        <dbReference type="Pfam" id="PF04608"/>
    </source>
</evidence>
<dbReference type="GO" id="GO:0006655">
    <property type="term" value="P:phosphatidylglycerol biosynthetic process"/>
    <property type="evidence" value="ECO:0007669"/>
    <property type="project" value="UniProtKB-UniPathway"/>
</dbReference>
<feature type="domain" description="YutG/PgpA" evidence="2">
    <location>
        <begin position="8"/>
        <end position="147"/>
    </location>
</feature>
<dbReference type="InterPro" id="IPR026037">
    <property type="entry name" value="PgpA"/>
</dbReference>
<dbReference type="CDD" id="cd06971">
    <property type="entry name" value="PgpA"/>
    <property type="match status" value="1"/>
</dbReference>
<dbReference type="InterPro" id="IPR036681">
    <property type="entry name" value="PgpA-like_sf"/>
</dbReference>
<proteinExistence type="predicted"/>
<evidence type="ECO:0000256" key="1">
    <source>
        <dbReference type="SAM" id="Phobius"/>
    </source>
</evidence>
<reference evidence="3" key="1">
    <citation type="submission" date="2017-05" db="EMBL/GenBank/DDBJ databases">
        <authorList>
            <person name="Song R."/>
            <person name="Chenine A.L."/>
            <person name="Ruprecht R.M."/>
        </authorList>
    </citation>
    <scope>NUCLEOTIDE SEQUENCE</scope>
    <source>
        <strain evidence="3">ORNL</strain>
    </source>
</reference>
<feature type="transmembrane region" description="Helical" evidence="1">
    <location>
        <begin position="46"/>
        <end position="65"/>
    </location>
</feature>
<evidence type="ECO:0000313" key="3">
    <source>
        <dbReference type="EMBL" id="AVD70659.1"/>
    </source>
</evidence>
<sequence>MDKILLRLATFGGIGFLPGAPGTWASAVTALLWLAITYFLPIRPAPYWLIVAILFVVGLISAGAAEKILDQADPGSVVIDEVVGQLIALYAAPAHPMAACAAFLLFRIFDIWKPFPVSWLDSHLHGGIGIMLDDVMAGIYALLVLQVGLFVVRLF</sequence>
<accession>A0A2L1GLV7</accession>
<dbReference type="RefSeq" id="WP_104935953.1">
    <property type="nucleotide sequence ID" value="NZ_CP021255.1"/>
</dbReference>
<dbReference type="Proteomes" id="UP000239867">
    <property type="component" value="Chromosome"/>
</dbReference>